<feature type="domain" description="Glycosyltransferase 2-like" evidence="4">
    <location>
        <begin position="6"/>
        <end position="172"/>
    </location>
</feature>
<dbReference type="Proteomes" id="UP000503640">
    <property type="component" value="Unassembled WGS sequence"/>
</dbReference>
<comment type="similarity">
    <text evidence="1">Belongs to the glycosyltransferase 2 family.</text>
</comment>
<gene>
    <name evidence="6" type="ORF">AMYX_33130</name>
</gene>
<dbReference type="InterPro" id="IPR029044">
    <property type="entry name" value="Nucleotide-diphossugar_trans"/>
</dbReference>
<dbReference type="InterPro" id="IPR050834">
    <property type="entry name" value="Glycosyltransf_2"/>
</dbReference>
<dbReference type="Gene3D" id="3.40.50.720">
    <property type="entry name" value="NAD(P)-binding Rossmann-like Domain"/>
    <property type="match status" value="1"/>
</dbReference>
<keyword evidence="7" id="KW-1185">Reference proteome</keyword>
<reference evidence="7" key="1">
    <citation type="journal article" date="2020" name="Appl. Environ. Microbiol.">
        <title>Diazotrophic Anaeromyxobacter Isolates from Soils.</title>
        <authorList>
            <person name="Masuda Y."/>
            <person name="Yamanaka H."/>
            <person name="Xu Z.X."/>
            <person name="Shiratori Y."/>
            <person name="Aono T."/>
            <person name="Amachi S."/>
            <person name="Senoo K."/>
            <person name="Itoh H."/>
        </authorList>
    </citation>
    <scope>NUCLEOTIDE SEQUENCE [LARGE SCALE GENOMIC DNA]</scope>
    <source>
        <strain evidence="7">R267</strain>
    </source>
</reference>
<evidence type="ECO:0000313" key="7">
    <source>
        <dbReference type="Proteomes" id="UP000503640"/>
    </source>
</evidence>
<dbReference type="Gene3D" id="3.90.550.10">
    <property type="entry name" value="Spore Coat Polysaccharide Biosynthesis Protein SpsA, Chain A"/>
    <property type="match status" value="1"/>
</dbReference>
<dbReference type="InterPro" id="IPR003781">
    <property type="entry name" value="CoA-bd"/>
</dbReference>
<dbReference type="RefSeq" id="WP_176067255.1">
    <property type="nucleotide sequence ID" value="NZ_BJTG01000008.1"/>
</dbReference>
<evidence type="ECO:0000256" key="1">
    <source>
        <dbReference type="ARBA" id="ARBA00006739"/>
    </source>
</evidence>
<accession>A0A7I9VQ84</accession>
<comment type="caution">
    <text evidence="6">The sequence shown here is derived from an EMBL/GenBank/DDBJ whole genome shotgun (WGS) entry which is preliminary data.</text>
</comment>
<dbReference type="SUPFAM" id="SSF51735">
    <property type="entry name" value="NAD(P)-binding Rossmann-fold domains"/>
    <property type="match status" value="1"/>
</dbReference>
<evidence type="ECO:0000256" key="3">
    <source>
        <dbReference type="ARBA" id="ARBA00022679"/>
    </source>
</evidence>
<dbReference type="Pfam" id="PF00535">
    <property type="entry name" value="Glycos_transf_2"/>
    <property type="match status" value="1"/>
</dbReference>
<dbReference type="GO" id="GO:0016757">
    <property type="term" value="F:glycosyltransferase activity"/>
    <property type="evidence" value="ECO:0007669"/>
    <property type="project" value="UniProtKB-KW"/>
</dbReference>
<dbReference type="PANTHER" id="PTHR43685">
    <property type="entry name" value="GLYCOSYLTRANSFERASE"/>
    <property type="match status" value="1"/>
</dbReference>
<organism evidence="6 7">
    <name type="scientific">Anaeromyxobacter diazotrophicus</name>
    <dbReference type="NCBI Taxonomy" id="2590199"/>
    <lineage>
        <taxon>Bacteria</taxon>
        <taxon>Pseudomonadati</taxon>
        <taxon>Myxococcota</taxon>
        <taxon>Myxococcia</taxon>
        <taxon>Myxococcales</taxon>
        <taxon>Cystobacterineae</taxon>
        <taxon>Anaeromyxobacteraceae</taxon>
        <taxon>Anaeromyxobacter</taxon>
    </lineage>
</organism>
<dbReference type="PANTHER" id="PTHR43685:SF5">
    <property type="entry name" value="GLYCOSYLTRANSFERASE EPSE-RELATED"/>
    <property type="match status" value="1"/>
</dbReference>
<keyword evidence="3 6" id="KW-0808">Transferase</keyword>
<dbReference type="InterPro" id="IPR036291">
    <property type="entry name" value="NAD(P)-bd_dom_sf"/>
</dbReference>
<evidence type="ECO:0000259" key="5">
    <source>
        <dbReference type="Pfam" id="PF02629"/>
    </source>
</evidence>
<evidence type="ECO:0000259" key="4">
    <source>
        <dbReference type="Pfam" id="PF00535"/>
    </source>
</evidence>
<keyword evidence="2" id="KW-0328">Glycosyltransferase</keyword>
<evidence type="ECO:0000256" key="2">
    <source>
        <dbReference type="ARBA" id="ARBA00022676"/>
    </source>
</evidence>
<protein>
    <submittedName>
        <fullName evidence="6">Glycosyl transferase</fullName>
    </submittedName>
</protein>
<dbReference type="Pfam" id="PF02629">
    <property type="entry name" value="CoA_binding"/>
    <property type="match status" value="1"/>
</dbReference>
<proteinExistence type="inferred from homology"/>
<sequence>MPRVAVLMPARDAAGTVRAAARSILRQTERDLALVAVDDGSTDGTAEVLARLAEGDPRVVLVRGPGEGIAGALQRGLVRCDAEVVARMDADDLAHPRRLALQRAALEADRALWAVGAQVRAFPRRAVRDGMRRYVGWLNGLVTPALVARDLLVEAPLVHPAAALRRDALERLGGWRDGAFPEDYDLWLRLAAAGGRMTNLPAPLLLWRERPERATRVDGRYARARHVALKCAHLAAEVLRGRREVAVWGAGETGKAFSDALAAEGVRVALFLEVDPRKVGRTVRGAPVFGHAEASRARGLPLLVAVGAPGARPLIRAELEQQGFRELRDFWCVS</sequence>
<dbReference type="SUPFAM" id="SSF53448">
    <property type="entry name" value="Nucleotide-diphospho-sugar transferases"/>
    <property type="match status" value="1"/>
</dbReference>
<feature type="domain" description="CoA-binding" evidence="5">
    <location>
        <begin position="244"/>
        <end position="293"/>
    </location>
</feature>
<dbReference type="AlphaFoldDB" id="A0A7I9VQ84"/>
<name>A0A7I9VQ84_9BACT</name>
<dbReference type="InterPro" id="IPR001173">
    <property type="entry name" value="Glyco_trans_2-like"/>
</dbReference>
<evidence type="ECO:0000313" key="6">
    <source>
        <dbReference type="EMBL" id="GEJ58572.1"/>
    </source>
</evidence>
<dbReference type="EMBL" id="BJTG01000008">
    <property type="protein sequence ID" value="GEJ58572.1"/>
    <property type="molecule type" value="Genomic_DNA"/>
</dbReference>